<evidence type="ECO:0000313" key="2">
    <source>
        <dbReference type="EMBL" id="ASB88757.1"/>
    </source>
</evidence>
<sequence length="31" mass="3839">MYKGLFYLFFVVVLFIIFVLTNFKESFMAYF</sequence>
<organism evidence="2 3">
    <name type="scientific">Bacillus sonorensis</name>
    <dbReference type="NCBI Taxonomy" id="119858"/>
    <lineage>
        <taxon>Bacteria</taxon>
        <taxon>Bacillati</taxon>
        <taxon>Bacillota</taxon>
        <taxon>Bacilli</taxon>
        <taxon>Bacillales</taxon>
        <taxon>Bacillaceae</taxon>
        <taxon>Bacillus</taxon>
    </lineage>
</organism>
<dbReference type="Proteomes" id="UP000196877">
    <property type="component" value="Chromosome"/>
</dbReference>
<evidence type="ECO:0000313" key="3">
    <source>
        <dbReference type="Proteomes" id="UP000196877"/>
    </source>
</evidence>
<keyword evidence="3" id="KW-1185">Reference proteome</keyword>
<keyword evidence="1" id="KW-0812">Transmembrane</keyword>
<keyword evidence="1" id="KW-0472">Membrane</keyword>
<evidence type="ECO:0000256" key="1">
    <source>
        <dbReference type="SAM" id="Phobius"/>
    </source>
</evidence>
<name>A0ABM6LIC9_9BACI</name>
<gene>
    <name evidence="2" type="ORF">S101395_02249</name>
</gene>
<accession>A0ABM6LIC9</accession>
<proteinExistence type="predicted"/>
<feature type="transmembrane region" description="Helical" evidence="1">
    <location>
        <begin position="6"/>
        <end position="23"/>
    </location>
</feature>
<protein>
    <submittedName>
        <fullName evidence="2">Uncharacterized protein</fullName>
    </submittedName>
</protein>
<dbReference type="EMBL" id="CP021920">
    <property type="protein sequence ID" value="ASB88757.1"/>
    <property type="molecule type" value="Genomic_DNA"/>
</dbReference>
<reference evidence="2 3" key="1">
    <citation type="submission" date="2017-06" db="EMBL/GenBank/DDBJ databases">
        <title>Genome sequence of Bacillus sonorensis strain SRCM101395.</title>
        <authorList>
            <person name="Cho S.H."/>
        </authorList>
    </citation>
    <scope>NUCLEOTIDE SEQUENCE [LARGE SCALE GENOMIC DNA]</scope>
    <source>
        <strain evidence="2 3">SRCM101395</strain>
    </source>
</reference>
<keyword evidence="1" id="KW-1133">Transmembrane helix</keyword>